<feature type="coiled-coil region" evidence="1">
    <location>
        <begin position="173"/>
        <end position="294"/>
    </location>
</feature>
<feature type="region of interest" description="Disordered" evidence="2">
    <location>
        <begin position="1"/>
        <end position="108"/>
    </location>
</feature>
<organism evidence="3 4">
    <name type="scientific">Prorocentrum cordatum</name>
    <dbReference type="NCBI Taxonomy" id="2364126"/>
    <lineage>
        <taxon>Eukaryota</taxon>
        <taxon>Sar</taxon>
        <taxon>Alveolata</taxon>
        <taxon>Dinophyceae</taxon>
        <taxon>Prorocentrales</taxon>
        <taxon>Prorocentraceae</taxon>
        <taxon>Prorocentrum</taxon>
    </lineage>
</organism>
<gene>
    <name evidence="3" type="ORF">PCOR1329_LOCUS51816</name>
</gene>
<evidence type="ECO:0008006" key="5">
    <source>
        <dbReference type="Google" id="ProtNLM"/>
    </source>
</evidence>
<reference evidence="3" key="1">
    <citation type="submission" date="2023-10" db="EMBL/GenBank/DDBJ databases">
        <authorList>
            <person name="Chen Y."/>
            <person name="Shah S."/>
            <person name="Dougan E. K."/>
            <person name="Thang M."/>
            <person name="Chan C."/>
        </authorList>
    </citation>
    <scope>NUCLEOTIDE SEQUENCE [LARGE SCALE GENOMIC DNA]</scope>
</reference>
<evidence type="ECO:0000256" key="1">
    <source>
        <dbReference type="SAM" id="Coils"/>
    </source>
</evidence>
<evidence type="ECO:0000256" key="2">
    <source>
        <dbReference type="SAM" id="MobiDB-lite"/>
    </source>
</evidence>
<feature type="compositionally biased region" description="Low complexity" evidence="2">
    <location>
        <begin position="68"/>
        <end position="108"/>
    </location>
</feature>
<protein>
    <recommendedName>
        <fullName evidence="5">GRIP domain-containing protein</fullName>
    </recommendedName>
</protein>
<sequence>MLAFKNLAKSTLGELKGALVEADDDEDEEDVDEEDGADAQEPCQESPNGRSAPPVEPPRAGIAQRTDTAGAATAAASGWRARSATPERVAPGAAAPAQSAAASDGAALAAPVRSELPLPPPSAKEDAEEAPALPSAAEILAELGGAAEGDDRPGLLASLGERYDAVLAERCALQARLRDAQRWEQAARRLEEEVAAWQVAHRAATARVEELTLRNADLSARACELEKKGDAAEKRRLMERLAAREAEARAATDALQKLQNVLEDADDAANLRALERQLREVRQVAASAEEARAAEAASAQAARDAAAAAVAQQQPLATRCGFLERELRETTAALEVLLQEKSRHLDEREHYVDRRLVTSMLALYLDHLGSGQRGLADQVLKQTMQVLGADSAQEERQRIKEAAAAAQARLAEPLGDAFVDFLTREATPTNGTANAAALGAGL</sequence>
<proteinExistence type="predicted"/>
<dbReference type="Proteomes" id="UP001189429">
    <property type="component" value="Unassembled WGS sequence"/>
</dbReference>
<keyword evidence="1" id="KW-0175">Coiled coil</keyword>
<name>A0ABN9UWM8_9DINO</name>
<evidence type="ECO:0000313" key="4">
    <source>
        <dbReference type="Proteomes" id="UP001189429"/>
    </source>
</evidence>
<evidence type="ECO:0000313" key="3">
    <source>
        <dbReference type="EMBL" id="CAK0863767.1"/>
    </source>
</evidence>
<dbReference type="EMBL" id="CAUYUJ010016294">
    <property type="protein sequence ID" value="CAK0863767.1"/>
    <property type="molecule type" value="Genomic_DNA"/>
</dbReference>
<comment type="caution">
    <text evidence="3">The sequence shown here is derived from an EMBL/GenBank/DDBJ whole genome shotgun (WGS) entry which is preliminary data.</text>
</comment>
<accession>A0ABN9UWM8</accession>
<feature type="region of interest" description="Disordered" evidence="2">
    <location>
        <begin position="113"/>
        <end position="132"/>
    </location>
</feature>
<feature type="compositionally biased region" description="Acidic residues" evidence="2">
    <location>
        <begin position="21"/>
        <end position="38"/>
    </location>
</feature>
<keyword evidence="4" id="KW-1185">Reference proteome</keyword>